<dbReference type="InterPro" id="IPR036770">
    <property type="entry name" value="Ankyrin_rpt-contain_sf"/>
</dbReference>
<dbReference type="InterPro" id="IPR027417">
    <property type="entry name" value="P-loop_NTPase"/>
</dbReference>
<gene>
    <name evidence="4" type="ORF">GQ607_010978</name>
</gene>
<dbReference type="AlphaFoldDB" id="A0A8H3W7A9"/>
<feature type="domain" description="DUF7791" evidence="3">
    <location>
        <begin position="549"/>
        <end position="724"/>
    </location>
</feature>
<dbReference type="SUPFAM" id="SSF52540">
    <property type="entry name" value="P-loop containing nucleoside triphosphate hydrolases"/>
    <property type="match status" value="1"/>
</dbReference>
<proteinExistence type="predicted"/>
<evidence type="ECO:0000256" key="1">
    <source>
        <dbReference type="ARBA" id="ARBA00022737"/>
    </source>
</evidence>
<dbReference type="EMBL" id="WOWK01000067">
    <property type="protein sequence ID" value="KAF0321844.1"/>
    <property type="molecule type" value="Genomic_DNA"/>
</dbReference>
<reference evidence="4 5" key="1">
    <citation type="submission" date="2019-12" db="EMBL/GenBank/DDBJ databases">
        <title>A genome sequence resource for the geographically widespread anthracnose pathogen Colletotrichum asianum.</title>
        <authorList>
            <person name="Meng Y."/>
        </authorList>
    </citation>
    <scope>NUCLEOTIDE SEQUENCE [LARGE SCALE GENOMIC DNA]</scope>
    <source>
        <strain evidence="4 5">ICMP 18580</strain>
    </source>
</reference>
<evidence type="ECO:0000313" key="4">
    <source>
        <dbReference type="EMBL" id="KAF0321844.1"/>
    </source>
</evidence>
<keyword evidence="1" id="KW-0677">Repeat</keyword>
<dbReference type="InterPro" id="IPR056693">
    <property type="entry name" value="DUF7791"/>
</dbReference>
<dbReference type="Pfam" id="PF24883">
    <property type="entry name" value="NPHP3_N"/>
    <property type="match status" value="1"/>
</dbReference>
<dbReference type="OrthoDB" id="443402at2759"/>
<name>A0A8H3W7A9_9PEZI</name>
<feature type="domain" description="Nephrocystin 3-like N-terminal" evidence="2">
    <location>
        <begin position="268"/>
        <end position="439"/>
    </location>
</feature>
<sequence>MDPVSAFGLAVNVLAVVDFSKTFLEVLKQVKDAGSSAATQDIVDTSRSLQASCAKIKLPTSLGTDNKAFTNLVEECQNLAEELIRLAEKISTTGSSDLMKRIKVTALTMWSHSEIGEKKKRLGAIRGQLLFDIVVPMAATFHQIPDMTAIDTQTRTLLDEIKAGQDANAALEKRLRAFHEEYATVQAERHTEIVSILNDIRGSKPQPAALTTRDNYLKSRKLILKDLLDSLYFRQEIDRFQDIKPAHKGTFEWIYSEPRSGATKATWANFQSWLQHDSGIYWVSGKAGSGKSTLMKMVSNDERTRHHLLDWSADGRLLVLSFYFWNPGTPLQKSLEGLLRSIISQALKECPELAEKLFPDRFERHIDDHHGPTMQELERAFACLTSPGLTDVSLASIKLVLLVDGLDEFDAGSISLTDLAILFTAAARSTSFKAVLSSRPENAFEETFINFPKLRLHALTHDDVVKYVNEHLHNHPRMVQLALEAPKESNNLIEEIVEAAQGVFLWVRLVVRSLLEGLQNHDAIDTLTERLRELPSDLEDLFRVMLERVSHRYKGNMSKIFQLQRCDSELRSGDRTYFMGLGLQHLTALGLKFALLDENTVLQAEFCPLSVDRAFEEVRSVEAQIKSSCSGLLELRAYSGDEYFNLFTNIASQRESGTDTISVAVDEEVAWNDPEVHFIHRSVKEYVLKEEVWNRILAEGENGNFQADAALLRSLVMQAKRCPRERPYRDPRRFWRLVVTAVERAGALEKERGTDQLAMMNALETALTTRFGPDWWNTYDDENCRKPFNGCRSTAASHSNFLTFPVRCGLWRYVQARLQIDGCHKSGRPLLEYAFRRQSDDDTRLVGLDPRVVETLLRHGADPNEEFDGYTPWQNAWYTASQAGVSRDRLLPVLEIFLAYDADPNAYIEYKARIFSGHTSQHRIHRSSILRVAMESLDRLKHDILEEDHSGVADQDIRYQTLSKLVEELQRRGAKAQEWVPEMEGHY</sequence>
<accession>A0A8H3W7A9</accession>
<dbReference type="Gene3D" id="1.25.40.20">
    <property type="entry name" value="Ankyrin repeat-containing domain"/>
    <property type="match status" value="1"/>
</dbReference>
<evidence type="ECO:0000259" key="2">
    <source>
        <dbReference type="Pfam" id="PF24883"/>
    </source>
</evidence>
<dbReference type="Proteomes" id="UP000434172">
    <property type="component" value="Unassembled WGS sequence"/>
</dbReference>
<dbReference type="InterPro" id="IPR056884">
    <property type="entry name" value="NPHP3-like_N"/>
</dbReference>
<dbReference type="Pfam" id="PF25053">
    <property type="entry name" value="DUF7791"/>
    <property type="match status" value="1"/>
</dbReference>
<protein>
    <submittedName>
        <fullName evidence="4">Small s protein</fullName>
    </submittedName>
</protein>
<keyword evidence="5" id="KW-1185">Reference proteome</keyword>
<comment type="caution">
    <text evidence="4">The sequence shown here is derived from an EMBL/GenBank/DDBJ whole genome shotgun (WGS) entry which is preliminary data.</text>
</comment>
<evidence type="ECO:0000259" key="3">
    <source>
        <dbReference type="Pfam" id="PF25053"/>
    </source>
</evidence>
<dbReference type="PANTHER" id="PTHR10039:SF5">
    <property type="entry name" value="NACHT DOMAIN-CONTAINING PROTEIN"/>
    <property type="match status" value="1"/>
</dbReference>
<dbReference type="Gene3D" id="3.40.50.300">
    <property type="entry name" value="P-loop containing nucleotide triphosphate hydrolases"/>
    <property type="match status" value="1"/>
</dbReference>
<dbReference type="PANTHER" id="PTHR10039">
    <property type="entry name" value="AMELOGENIN"/>
    <property type="match status" value="1"/>
</dbReference>
<evidence type="ECO:0000313" key="5">
    <source>
        <dbReference type="Proteomes" id="UP000434172"/>
    </source>
</evidence>
<organism evidence="4 5">
    <name type="scientific">Colletotrichum asianum</name>
    <dbReference type="NCBI Taxonomy" id="702518"/>
    <lineage>
        <taxon>Eukaryota</taxon>
        <taxon>Fungi</taxon>
        <taxon>Dikarya</taxon>
        <taxon>Ascomycota</taxon>
        <taxon>Pezizomycotina</taxon>
        <taxon>Sordariomycetes</taxon>
        <taxon>Hypocreomycetidae</taxon>
        <taxon>Glomerellales</taxon>
        <taxon>Glomerellaceae</taxon>
        <taxon>Colletotrichum</taxon>
        <taxon>Colletotrichum gloeosporioides species complex</taxon>
    </lineage>
</organism>